<reference evidence="4" key="1">
    <citation type="submission" date="2020-11" db="EMBL/GenBank/DDBJ databases">
        <authorList>
            <person name="Tran Van P."/>
        </authorList>
    </citation>
    <scope>NUCLEOTIDE SEQUENCE</scope>
</reference>
<keyword evidence="1" id="KW-0812">Transmembrane</keyword>
<accession>A0A7R8W4B5</accession>
<protein>
    <submittedName>
        <fullName evidence="4">Uncharacterized protein</fullName>
    </submittedName>
</protein>
<dbReference type="EMBL" id="OB660112">
    <property type="protein sequence ID" value="CAD7222845.1"/>
    <property type="molecule type" value="Genomic_DNA"/>
</dbReference>
<sequence length="560" mass="61574">MAFHTESQPPSAMSLIRRGSSITGFIRNLSIPSIRPSEHPLIKRYRSGVNGGSRASLHNTPSVVERMGDNRWQSVFPTVLYCVAALGMGVCHALPAPHAQATALQTATFVISRMTAFFCGTVAGGLILDNVPRQLFLLLFLAVSTACVSLLPFAFELIPSLFLASALGFSLAVLELGSVVFIMDLWGEFSAPFLHIFCFFLAFGAYLIPTFIGPLLLPFAQPLTFHNAVIPPTFYPNHTTPNRLFERNSLSIVPIPFRLHERPAHFTNISQLRLRGQEFWDEFLDSIGTEHHHSNASSSKHHHRRSLAFLFTRQLKVRQVYLFVSAFLLASSLQALLTVAMFHGEFPSQQETKLPQDKAYLEGFLLTAMYFFLMGSSSVQTAVALRCSSHLLFWLAFVGSRFLCILVSLWIPSDRLILSSLTVTLIGLLLYVPADLLLHQPLLKLLASLPIALGCAPLLPSTLAWAEEHLLMSHKRTAFLLMAVFLGEAVLPLSASLPAPVYASAPTVNVLACTALTLLGLGSMLYLHALVQPRREIPVLPRYHCSPLLSSDSGSSDSEG</sequence>
<dbReference type="OrthoDB" id="6514150at2759"/>
<keyword evidence="3" id="KW-0472">Membrane</keyword>
<evidence type="ECO:0000313" key="4">
    <source>
        <dbReference type="EMBL" id="CAD7222845.1"/>
    </source>
</evidence>
<name>A0A7R8W4B5_9CRUS</name>
<dbReference type="PANTHER" id="PTHR23121:SF10">
    <property type="entry name" value="MAJOR FACILITATOR SUPERFAMILY DOMAIN-CONTAINING PROTEIN 4A"/>
    <property type="match status" value="1"/>
</dbReference>
<gene>
    <name evidence="4" type="ORF">CTOB1V02_LOCUS842</name>
</gene>
<evidence type="ECO:0000256" key="1">
    <source>
        <dbReference type="ARBA" id="ARBA00022692"/>
    </source>
</evidence>
<keyword evidence="2" id="KW-1133">Transmembrane helix</keyword>
<dbReference type="SUPFAM" id="SSF103473">
    <property type="entry name" value="MFS general substrate transporter"/>
    <property type="match status" value="1"/>
</dbReference>
<evidence type="ECO:0000256" key="3">
    <source>
        <dbReference type="ARBA" id="ARBA00023136"/>
    </source>
</evidence>
<proteinExistence type="predicted"/>
<evidence type="ECO:0000256" key="2">
    <source>
        <dbReference type="ARBA" id="ARBA00022989"/>
    </source>
</evidence>
<organism evidence="4">
    <name type="scientific">Cyprideis torosa</name>
    <dbReference type="NCBI Taxonomy" id="163714"/>
    <lineage>
        <taxon>Eukaryota</taxon>
        <taxon>Metazoa</taxon>
        <taxon>Ecdysozoa</taxon>
        <taxon>Arthropoda</taxon>
        <taxon>Crustacea</taxon>
        <taxon>Oligostraca</taxon>
        <taxon>Ostracoda</taxon>
        <taxon>Podocopa</taxon>
        <taxon>Podocopida</taxon>
        <taxon>Cytherocopina</taxon>
        <taxon>Cytheroidea</taxon>
        <taxon>Cytherideidae</taxon>
        <taxon>Cyprideis</taxon>
    </lineage>
</organism>
<dbReference type="InterPro" id="IPR036259">
    <property type="entry name" value="MFS_trans_sf"/>
</dbReference>
<dbReference type="PANTHER" id="PTHR23121">
    <property type="entry name" value="SODIUM-DEPENDENT GLUCOSE TRANSPORTER 1"/>
    <property type="match status" value="1"/>
</dbReference>
<dbReference type="AlphaFoldDB" id="A0A7R8W4B5"/>